<accession>A0A9W6JHS5</accession>
<dbReference type="AlphaFoldDB" id="A0A9W6JHS5"/>
<evidence type="ECO:0000313" key="1">
    <source>
        <dbReference type="EMBL" id="GLK76458.1"/>
    </source>
</evidence>
<keyword evidence="2" id="KW-1185">Reference proteome</keyword>
<reference evidence="1" key="2">
    <citation type="submission" date="2023-01" db="EMBL/GenBank/DDBJ databases">
        <authorList>
            <person name="Sun Q."/>
            <person name="Evtushenko L."/>
        </authorList>
    </citation>
    <scope>NUCLEOTIDE SEQUENCE</scope>
    <source>
        <strain evidence="1">VKM B-2555</strain>
    </source>
</reference>
<organism evidence="1 2">
    <name type="scientific">Methylopila jiangsuensis</name>
    <dbReference type="NCBI Taxonomy" id="586230"/>
    <lineage>
        <taxon>Bacteria</taxon>
        <taxon>Pseudomonadati</taxon>
        <taxon>Pseudomonadota</taxon>
        <taxon>Alphaproteobacteria</taxon>
        <taxon>Hyphomicrobiales</taxon>
        <taxon>Methylopilaceae</taxon>
        <taxon>Methylopila</taxon>
    </lineage>
</organism>
<proteinExistence type="predicted"/>
<name>A0A9W6JHS5_9HYPH</name>
<evidence type="ECO:0000313" key="2">
    <source>
        <dbReference type="Proteomes" id="UP001143364"/>
    </source>
</evidence>
<gene>
    <name evidence="1" type="ORF">GCM10008171_17120</name>
</gene>
<dbReference type="Proteomes" id="UP001143364">
    <property type="component" value="Unassembled WGS sequence"/>
</dbReference>
<protein>
    <submittedName>
        <fullName evidence="1">Uncharacterized protein</fullName>
    </submittedName>
</protein>
<comment type="caution">
    <text evidence="1">The sequence shown here is derived from an EMBL/GenBank/DDBJ whole genome shotgun (WGS) entry which is preliminary data.</text>
</comment>
<sequence length="123" mass="13725">MTPSHAVKKGVRYRYYVSHHLVSGKKTDTQSLRLQAPALEQLVRDRVGRMLADRATIMDAGSSTDRGARDQHRLAQLGQEAAARWPALETPDVRAALLAFVPRIDMHPDRVDVRVDRAGCRLG</sequence>
<dbReference type="EMBL" id="BSFK01000007">
    <property type="protein sequence ID" value="GLK76458.1"/>
    <property type="molecule type" value="Genomic_DNA"/>
</dbReference>
<dbReference type="RefSeq" id="WP_271204331.1">
    <property type="nucleotide sequence ID" value="NZ_BSFK01000007.1"/>
</dbReference>
<reference evidence="1" key="1">
    <citation type="journal article" date="2014" name="Int. J. Syst. Evol. Microbiol.">
        <title>Complete genome sequence of Corynebacterium casei LMG S-19264T (=DSM 44701T), isolated from a smear-ripened cheese.</title>
        <authorList>
            <consortium name="US DOE Joint Genome Institute (JGI-PGF)"/>
            <person name="Walter F."/>
            <person name="Albersmeier A."/>
            <person name="Kalinowski J."/>
            <person name="Ruckert C."/>
        </authorList>
    </citation>
    <scope>NUCLEOTIDE SEQUENCE</scope>
    <source>
        <strain evidence="1">VKM B-2555</strain>
    </source>
</reference>